<sequence>MPISPQIVLVITSIEDATANLVIRALNERQVQVARVDPADIGADLMFSARIDKDRTKWTGRLRTPSREITLEEVGAVYYRRPSLWRFTELERQAQQFAVTEARHGLGGLLESLPVCRYVNHPADISEADFKATQLQVAAQVGFKVPATLISNDPEAIRKFVAEHEPTIYKSFRGAPSTLDGHVAAIWTQRVTQQDLDDSLSVTAHLFQEEVRKVADARVTVIGRTVFASRITTPDGALDWRSGDWDALVYDAIDVPKPIKDALRAYLDHFGLAFGAFDFALEACDSWTFIECNPNGQWGWLPGSDAMAHAFADVLLEGWWP</sequence>
<comment type="caution">
    <text evidence="2">The sequence shown here is derived from an EMBL/GenBank/DDBJ whole genome shotgun (WGS) entry which is preliminary data.</text>
</comment>
<reference evidence="2 3" key="1">
    <citation type="submission" date="2023-07" db="EMBL/GenBank/DDBJ databases">
        <title>Sequencing the genomes of 1000 actinobacteria strains.</title>
        <authorList>
            <person name="Klenk H.-P."/>
        </authorList>
    </citation>
    <scope>NUCLEOTIDE SEQUENCE [LARGE SCALE GENOMIC DNA]</scope>
    <source>
        <strain evidence="2 3">DSM 46740</strain>
    </source>
</reference>
<dbReference type="Gene3D" id="3.30.470.20">
    <property type="entry name" value="ATP-grasp fold, B domain"/>
    <property type="match status" value="1"/>
</dbReference>
<organism evidence="2 3">
    <name type="scientific">Streptosporangium lutulentum</name>
    <dbReference type="NCBI Taxonomy" id="1461250"/>
    <lineage>
        <taxon>Bacteria</taxon>
        <taxon>Bacillati</taxon>
        <taxon>Actinomycetota</taxon>
        <taxon>Actinomycetes</taxon>
        <taxon>Streptosporangiales</taxon>
        <taxon>Streptosporangiaceae</taxon>
        <taxon>Streptosporangium</taxon>
    </lineage>
</organism>
<keyword evidence="3" id="KW-1185">Reference proteome</keyword>
<dbReference type="PANTHER" id="PTHR21621:SF0">
    <property type="entry name" value="BETA-CITRYLGLUTAMATE SYNTHASE B-RELATED"/>
    <property type="match status" value="1"/>
</dbReference>
<evidence type="ECO:0000313" key="3">
    <source>
        <dbReference type="Proteomes" id="UP001225356"/>
    </source>
</evidence>
<feature type="domain" description="MvdD-like pre-ATP grasp" evidence="1">
    <location>
        <begin position="8"/>
        <end position="123"/>
    </location>
</feature>
<dbReference type="RefSeq" id="WP_307564545.1">
    <property type="nucleotide sequence ID" value="NZ_JAUSQU010000001.1"/>
</dbReference>
<dbReference type="EMBL" id="JAUSQU010000001">
    <property type="protein sequence ID" value="MDP9847457.1"/>
    <property type="molecule type" value="Genomic_DNA"/>
</dbReference>
<dbReference type="SUPFAM" id="SSF56059">
    <property type="entry name" value="Glutathione synthetase ATP-binding domain-like"/>
    <property type="match status" value="1"/>
</dbReference>
<dbReference type="Proteomes" id="UP001225356">
    <property type="component" value="Unassembled WGS sequence"/>
</dbReference>
<dbReference type="InterPro" id="IPR048936">
    <property type="entry name" value="MvdD-like_ATPgrasp"/>
</dbReference>
<dbReference type="Pfam" id="PF21068">
    <property type="entry name" value="ATPgraspMvdD"/>
    <property type="match status" value="1"/>
</dbReference>
<evidence type="ECO:0000259" key="1">
    <source>
        <dbReference type="Pfam" id="PF21068"/>
    </source>
</evidence>
<gene>
    <name evidence="2" type="ORF">J2853_006668</name>
</gene>
<dbReference type="PANTHER" id="PTHR21621">
    <property type="entry name" value="RIBOSOMAL PROTEIN S6 MODIFICATION PROTEIN"/>
    <property type="match status" value="1"/>
</dbReference>
<protein>
    <submittedName>
        <fullName evidence="2">ATP-grasp ribosomal peptide maturase</fullName>
    </submittedName>
</protein>
<evidence type="ECO:0000313" key="2">
    <source>
        <dbReference type="EMBL" id="MDP9847457.1"/>
    </source>
</evidence>
<dbReference type="InterPro" id="IPR026449">
    <property type="entry name" value="GRASP_SAV_5884"/>
</dbReference>
<accession>A0ABT9QL22</accession>
<dbReference type="NCBIfam" id="TIGR04187">
    <property type="entry name" value="GRASP_SAV_5884"/>
    <property type="match status" value="1"/>
</dbReference>
<proteinExistence type="predicted"/>
<name>A0ABT9QL22_9ACTN</name>